<dbReference type="Pfam" id="PF00155">
    <property type="entry name" value="Aminotran_1_2"/>
    <property type="match status" value="1"/>
</dbReference>
<evidence type="ECO:0000256" key="5">
    <source>
        <dbReference type="ARBA" id="ARBA00037974"/>
    </source>
</evidence>
<dbReference type="SUPFAM" id="SSF53383">
    <property type="entry name" value="PLP-dependent transferases"/>
    <property type="match status" value="1"/>
</dbReference>
<feature type="domain" description="Aminotransferase class I/classII large" evidence="6">
    <location>
        <begin position="39"/>
        <end position="384"/>
    </location>
</feature>
<dbReference type="OrthoDB" id="9802872at2"/>
<evidence type="ECO:0000259" key="6">
    <source>
        <dbReference type="Pfam" id="PF00155"/>
    </source>
</evidence>
<accession>A0A1E4QZA8</accession>
<dbReference type="PANTHER" id="PTHR43525">
    <property type="entry name" value="PROTEIN MALY"/>
    <property type="match status" value="1"/>
</dbReference>
<evidence type="ECO:0000313" key="8">
    <source>
        <dbReference type="Proteomes" id="UP000094784"/>
    </source>
</evidence>
<dbReference type="Gene3D" id="3.90.1150.10">
    <property type="entry name" value="Aspartate Aminotransferase, domain 1"/>
    <property type="match status" value="1"/>
</dbReference>
<organism evidence="7 8">
    <name type="scientific">Lysinibacillus fusiformis</name>
    <dbReference type="NCBI Taxonomy" id="28031"/>
    <lineage>
        <taxon>Bacteria</taxon>
        <taxon>Bacillati</taxon>
        <taxon>Bacillota</taxon>
        <taxon>Bacilli</taxon>
        <taxon>Bacillales</taxon>
        <taxon>Bacillaceae</taxon>
        <taxon>Lysinibacillus</taxon>
    </lineage>
</organism>
<dbReference type="CDD" id="cd00609">
    <property type="entry name" value="AAT_like"/>
    <property type="match status" value="1"/>
</dbReference>
<evidence type="ECO:0000256" key="4">
    <source>
        <dbReference type="ARBA" id="ARBA00023239"/>
    </source>
</evidence>
<comment type="caution">
    <text evidence="7">The sequence shown here is derived from an EMBL/GenBank/DDBJ whole genome shotgun (WGS) entry which is preliminary data.</text>
</comment>
<keyword evidence="4" id="KW-0456">Lyase</keyword>
<name>A0A1E4QZA8_9BACI</name>
<dbReference type="GO" id="GO:0047804">
    <property type="term" value="F:cysteine-S-conjugate beta-lyase activity"/>
    <property type="evidence" value="ECO:0007669"/>
    <property type="project" value="UniProtKB-EC"/>
</dbReference>
<dbReference type="InterPro" id="IPR004839">
    <property type="entry name" value="Aminotransferase_I/II_large"/>
</dbReference>
<evidence type="ECO:0000256" key="1">
    <source>
        <dbReference type="ARBA" id="ARBA00001933"/>
    </source>
</evidence>
<dbReference type="InterPro" id="IPR015424">
    <property type="entry name" value="PyrdxlP-dep_Trfase"/>
</dbReference>
<sequence>MSIFDQTIKRRCTNSVKWDAMKMVYGLNDASDILPMWVADMDFAAPTAVSKALQEHAERTIFGYSFISEEAIQSIVDWQNTRHDWHIDKDSIVFCNGVVAALANSIVAFTNPGDKVLISTPVYPPFFNIPKSNGREVISCQLVEKNDGKFIIDFKAFEQALAQNVKAYILCNPHNPGGYVWDEATLKEIVRLCAQYDVLIISDEIHADLMINGEKHIPIAKVAGDEINRIITCIAPTKTFNLAGIQVSYMIVPDKKKRLQLEAVNMASGQGSLNTFASVALQAAYTEGSPWLDELLPYISANMDYVKEELEQIQGIRIIKPQSTYLIWIDYRELKLEEKDIMNRLLEIGKLALEPGTKYGEEGQGFLRMNVACSFETVRDGVERFKKAFKQ</sequence>
<dbReference type="Gene3D" id="3.40.640.10">
    <property type="entry name" value="Type I PLP-dependent aspartate aminotransferase-like (Major domain)"/>
    <property type="match status" value="1"/>
</dbReference>
<evidence type="ECO:0000256" key="3">
    <source>
        <dbReference type="ARBA" id="ARBA00022898"/>
    </source>
</evidence>
<gene>
    <name evidence="7" type="ORF">BG258_23135</name>
</gene>
<dbReference type="GO" id="GO:0030170">
    <property type="term" value="F:pyridoxal phosphate binding"/>
    <property type="evidence" value="ECO:0007669"/>
    <property type="project" value="InterPro"/>
</dbReference>
<dbReference type="NCBIfam" id="TIGR04350">
    <property type="entry name" value="C_S_lyase_PatB"/>
    <property type="match status" value="1"/>
</dbReference>
<dbReference type="Proteomes" id="UP000094784">
    <property type="component" value="Unassembled WGS sequence"/>
</dbReference>
<dbReference type="InterPro" id="IPR027619">
    <property type="entry name" value="C-S_lyase_PatB-like"/>
</dbReference>
<dbReference type="EMBL" id="MECQ01000006">
    <property type="protein sequence ID" value="ODV53519.1"/>
    <property type="molecule type" value="Genomic_DNA"/>
</dbReference>
<dbReference type="PANTHER" id="PTHR43525:SF1">
    <property type="entry name" value="PROTEIN MALY"/>
    <property type="match status" value="1"/>
</dbReference>
<proteinExistence type="inferred from homology"/>
<dbReference type="InterPro" id="IPR015421">
    <property type="entry name" value="PyrdxlP-dep_Trfase_major"/>
</dbReference>
<comment type="similarity">
    <text evidence="5">Belongs to the class-II pyridoxal-phosphate-dependent aminotransferase family. MalY/PatB cystathionine beta-lyase subfamily.</text>
</comment>
<dbReference type="InterPro" id="IPR051798">
    <property type="entry name" value="Class-II_PLP-Dep_Aminotrans"/>
</dbReference>
<dbReference type="RefSeq" id="WP_069482441.1">
    <property type="nucleotide sequence ID" value="NZ_KV766182.1"/>
</dbReference>
<dbReference type="AlphaFoldDB" id="A0A1E4QZA8"/>
<dbReference type="InterPro" id="IPR015422">
    <property type="entry name" value="PyrdxlP-dep_Trfase_small"/>
</dbReference>
<dbReference type="EC" id="4.4.1.13" evidence="2"/>
<evidence type="ECO:0000313" key="7">
    <source>
        <dbReference type="EMBL" id="ODV53519.1"/>
    </source>
</evidence>
<reference evidence="7 8" key="1">
    <citation type="submission" date="2016-09" db="EMBL/GenBank/DDBJ databases">
        <title>Draft genome sequence of the soil isolate, Lysinibacillus fusiformis M5, a potential hypoxanthine producer.</title>
        <authorList>
            <person name="Gallegos-Monterrosa R."/>
            <person name="Maroti G."/>
            <person name="Balint B."/>
            <person name="Kovacs A.T."/>
        </authorList>
    </citation>
    <scope>NUCLEOTIDE SEQUENCE [LARGE SCALE GENOMIC DNA]</scope>
    <source>
        <strain evidence="7 8">M5</strain>
    </source>
</reference>
<protein>
    <recommendedName>
        <fullName evidence="2">cysteine-S-conjugate beta-lyase</fullName>
        <ecNumber evidence="2">4.4.1.13</ecNumber>
    </recommendedName>
</protein>
<evidence type="ECO:0000256" key="2">
    <source>
        <dbReference type="ARBA" id="ARBA00012224"/>
    </source>
</evidence>
<keyword evidence="3" id="KW-0663">Pyridoxal phosphate</keyword>
<comment type="cofactor">
    <cofactor evidence="1">
        <name>pyridoxal 5'-phosphate</name>
        <dbReference type="ChEBI" id="CHEBI:597326"/>
    </cofactor>
</comment>